<dbReference type="GO" id="GO:0005524">
    <property type="term" value="F:ATP binding"/>
    <property type="evidence" value="ECO:0007669"/>
    <property type="project" value="UniProtKB-KW"/>
</dbReference>
<dbReference type="RefSeq" id="WP_011771780.1">
    <property type="nucleotide sequence ID" value="NC_008709.1"/>
</dbReference>
<evidence type="ECO:0000313" key="6">
    <source>
        <dbReference type="Proteomes" id="UP000000639"/>
    </source>
</evidence>
<gene>
    <name evidence="5" type="ordered locus">Ping_3549</name>
</gene>
<proteinExistence type="predicted"/>
<dbReference type="InterPro" id="IPR029000">
    <property type="entry name" value="Cyclophilin-like_dom_sf"/>
</dbReference>
<reference evidence="5 6" key="1">
    <citation type="submission" date="2007-01" db="EMBL/GenBank/DDBJ databases">
        <title>Complete sequence of Psychromonas ingrahamii 37.</title>
        <authorList>
            <consortium name="US DOE Joint Genome Institute"/>
            <person name="Copeland A."/>
            <person name="Lucas S."/>
            <person name="Lapidus A."/>
            <person name="Barry K."/>
            <person name="Detter J.C."/>
            <person name="Glavina del Rio T."/>
            <person name="Hammon N."/>
            <person name="Israni S."/>
            <person name="Dalin E."/>
            <person name="Tice H."/>
            <person name="Pitluck S."/>
            <person name="Thompson L.S."/>
            <person name="Brettin T."/>
            <person name="Bruce D."/>
            <person name="Han C."/>
            <person name="Tapia R."/>
            <person name="Schmutz J."/>
            <person name="Larimer F."/>
            <person name="Land M."/>
            <person name="Hauser L."/>
            <person name="Kyrpides N."/>
            <person name="Ivanova N."/>
            <person name="Staley J."/>
            <person name="Richardson P."/>
        </authorList>
    </citation>
    <scope>NUCLEOTIDE SEQUENCE [LARGE SCALE GENOMIC DNA]</scope>
    <source>
        <strain evidence="5 6">37</strain>
    </source>
</reference>
<protein>
    <submittedName>
        <fullName evidence="5">Urea amidolyase related protein</fullName>
        <ecNumber evidence="5">3.5.1.54</ecNumber>
    </submittedName>
</protein>
<keyword evidence="3" id="KW-0067">ATP-binding</keyword>
<dbReference type="Proteomes" id="UP000000639">
    <property type="component" value="Chromosome"/>
</dbReference>
<name>A1T0G7_PSYIN</name>
<dbReference type="InterPro" id="IPR052708">
    <property type="entry name" value="PxpC"/>
</dbReference>
<dbReference type="SUPFAM" id="SSF50891">
    <property type="entry name" value="Cyclophilin-like"/>
    <property type="match status" value="1"/>
</dbReference>
<evidence type="ECO:0000256" key="3">
    <source>
        <dbReference type="ARBA" id="ARBA00022840"/>
    </source>
</evidence>
<dbReference type="KEGG" id="pin:Ping_3549"/>
<sequence>MSKLKVIQPGMLSLIQDVGRFGVAQLGLSQGGPIDLHAYCWANHLLANSMHCPVLEITLGQASFTAQEDTMVALTGANMMATLDGVAHKNWCSFQIKKGQTLKLGFAQTGLRAYLAIAGGFAAQKIFGSSATVMRNKLGGLAKDDDSLARGNKIAAGQLLTAASINQHRTVCRSVPKHFIPDYADTIEIGVLPSYQVERFPQLQRDRFFQSSFAVSPQSDRMGVRLTGAAIKCDTAGIISEGIALGAIQIPPDGQPIILLNDRQTLGGYPKIGCVSRLDLPKIAQARAGSVIRFYDADIEEKSSQWCEFLGFFNM</sequence>
<dbReference type="GO" id="GO:0004039">
    <property type="term" value="F:allophanate hydrolase activity"/>
    <property type="evidence" value="ECO:0007669"/>
    <property type="project" value="UniProtKB-EC"/>
</dbReference>
<dbReference type="eggNOG" id="COG1984">
    <property type="taxonomic scope" value="Bacteria"/>
</dbReference>
<dbReference type="AlphaFoldDB" id="A1T0G7"/>
<feature type="domain" description="Carboxyltransferase" evidence="4">
    <location>
        <begin position="25"/>
        <end position="310"/>
    </location>
</feature>
<evidence type="ECO:0000256" key="1">
    <source>
        <dbReference type="ARBA" id="ARBA00022741"/>
    </source>
</evidence>
<dbReference type="PANTHER" id="PTHR43309">
    <property type="entry name" value="5-OXOPROLINASE SUBUNIT C"/>
    <property type="match status" value="1"/>
</dbReference>
<dbReference type="SMART" id="SM00797">
    <property type="entry name" value="AHS2"/>
    <property type="match status" value="1"/>
</dbReference>
<evidence type="ECO:0000256" key="2">
    <source>
        <dbReference type="ARBA" id="ARBA00022801"/>
    </source>
</evidence>
<dbReference type="Gene3D" id="2.40.100.10">
    <property type="entry name" value="Cyclophilin-like"/>
    <property type="match status" value="1"/>
</dbReference>
<dbReference type="HOGENOM" id="CLU_028967_0_3_6"/>
<dbReference type="STRING" id="357804.Ping_3549"/>
<dbReference type="Pfam" id="PF02626">
    <property type="entry name" value="CT_A_B"/>
    <property type="match status" value="1"/>
</dbReference>
<evidence type="ECO:0000259" key="4">
    <source>
        <dbReference type="SMART" id="SM00797"/>
    </source>
</evidence>
<dbReference type="OrthoDB" id="9768696at2"/>
<dbReference type="InterPro" id="IPR003778">
    <property type="entry name" value="CT_A_B"/>
</dbReference>
<accession>A1T0G7</accession>
<keyword evidence="5" id="KW-0456">Lyase</keyword>
<organism evidence="5 6">
    <name type="scientific">Psychromonas ingrahamii (strain DSM 17664 / CCUG 51855 / 37)</name>
    <dbReference type="NCBI Taxonomy" id="357804"/>
    <lineage>
        <taxon>Bacteria</taxon>
        <taxon>Pseudomonadati</taxon>
        <taxon>Pseudomonadota</taxon>
        <taxon>Gammaproteobacteria</taxon>
        <taxon>Alteromonadales</taxon>
        <taxon>Psychromonadaceae</taxon>
        <taxon>Psychromonas</taxon>
    </lineage>
</organism>
<dbReference type="NCBIfam" id="TIGR00724">
    <property type="entry name" value="urea_amlyse_rel"/>
    <property type="match status" value="1"/>
</dbReference>
<dbReference type="EMBL" id="CP000510">
    <property type="protein sequence ID" value="ABM05232.1"/>
    <property type="molecule type" value="Genomic_DNA"/>
</dbReference>
<evidence type="ECO:0000313" key="5">
    <source>
        <dbReference type="EMBL" id="ABM05232.1"/>
    </source>
</evidence>
<keyword evidence="2 5" id="KW-0378">Hydrolase</keyword>
<dbReference type="GO" id="GO:0016829">
    <property type="term" value="F:lyase activity"/>
    <property type="evidence" value="ECO:0007669"/>
    <property type="project" value="UniProtKB-KW"/>
</dbReference>
<keyword evidence="6" id="KW-1185">Reference proteome</keyword>
<dbReference type="EC" id="3.5.1.54" evidence="5"/>
<keyword evidence="1" id="KW-0547">Nucleotide-binding</keyword>
<dbReference type="PANTHER" id="PTHR43309:SF4">
    <property type="entry name" value="CARBOXYLTRANSFERASE DOMAIN-CONTAINING PROTEIN"/>
    <property type="match status" value="1"/>
</dbReference>